<dbReference type="Pfam" id="PF01075">
    <property type="entry name" value="Glyco_transf_9"/>
    <property type="match status" value="1"/>
</dbReference>
<dbReference type="STRING" id="329726.AM1_3986"/>
<sequence length="344" mass="38050">MTRVLALIPGDVGRQLLFFPTLETLHRHYSQIEIDVIVEPRAKQAFRLCRTVDNVLTFQFENRNGAADWGNLIGQMRDRRYDASITISREWTAGLLCWLVGIPQRVGYENLALPAWVRFARKRFPTLGGTVADLSGKCLTAAVPPNARPYDAQRYHDLLLGLGIDTPCPDISIQIPVDDQNWAKAEEERLGIAGKPYIILHGGTGAENSDDEPSQFYPIRSWESVIEGYLERQPDTPLVVVQTPENKDWVASLVAVCPQLQIVTPQHVGQLAAFIDAGHLMICADRAPLHLGVAVKTRLVALFGALEPTRHLPTAANFAGLKSLTSKVADIPPIQVLEKVWGVS</sequence>
<organism evidence="3 4">
    <name type="scientific">Acaryochloris marina (strain MBIC 11017)</name>
    <dbReference type="NCBI Taxonomy" id="329726"/>
    <lineage>
        <taxon>Bacteria</taxon>
        <taxon>Bacillati</taxon>
        <taxon>Cyanobacteriota</taxon>
        <taxon>Cyanophyceae</taxon>
        <taxon>Acaryochloridales</taxon>
        <taxon>Acaryochloridaceae</taxon>
        <taxon>Acaryochloris</taxon>
    </lineage>
</organism>
<dbReference type="GO" id="GO:0005829">
    <property type="term" value="C:cytosol"/>
    <property type="evidence" value="ECO:0007669"/>
    <property type="project" value="TreeGrafter"/>
</dbReference>
<dbReference type="PANTHER" id="PTHR30160:SF7">
    <property type="entry name" value="ADP-HEPTOSE--LPS HEPTOSYLTRANSFERASE 2"/>
    <property type="match status" value="1"/>
</dbReference>
<evidence type="ECO:0000313" key="3">
    <source>
        <dbReference type="EMBL" id="ABW28971.1"/>
    </source>
</evidence>
<keyword evidence="1" id="KW-0328">Glycosyltransferase</keyword>
<dbReference type="OrthoDB" id="9797795at2"/>
<dbReference type="SUPFAM" id="SSF53756">
    <property type="entry name" value="UDP-Glycosyltransferase/glycogen phosphorylase"/>
    <property type="match status" value="1"/>
</dbReference>
<dbReference type="HOGENOM" id="CLU_038371_0_0_3"/>
<name>B0C9F8_ACAM1</name>
<dbReference type="InterPro" id="IPR002201">
    <property type="entry name" value="Glyco_trans_9"/>
</dbReference>
<evidence type="ECO:0000313" key="4">
    <source>
        <dbReference type="Proteomes" id="UP000000268"/>
    </source>
</evidence>
<dbReference type="GO" id="GO:0008713">
    <property type="term" value="F:ADP-heptose-lipopolysaccharide heptosyltransferase activity"/>
    <property type="evidence" value="ECO:0007669"/>
    <property type="project" value="TreeGrafter"/>
</dbReference>
<dbReference type="CAZy" id="GT9">
    <property type="family name" value="Glycosyltransferase Family 9"/>
</dbReference>
<evidence type="ECO:0000256" key="2">
    <source>
        <dbReference type="ARBA" id="ARBA00022679"/>
    </source>
</evidence>
<dbReference type="PANTHER" id="PTHR30160">
    <property type="entry name" value="TETRAACYLDISACCHARIDE 4'-KINASE-RELATED"/>
    <property type="match status" value="1"/>
</dbReference>
<dbReference type="GO" id="GO:0009244">
    <property type="term" value="P:lipopolysaccharide core region biosynthetic process"/>
    <property type="evidence" value="ECO:0007669"/>
    <property type="project" value="TreeGrafter"/>
</dbReference>
<dbReference type="KEGG" id="amr:AM1_3986"/>
<dbReference type="Gene3D" id="3.40.50.2000">
    <property type="entry name" value="Glycogen Phosphorylase B"/>
    <property type="match status" value="2"/>
</dbReference>
<dbReference type="EMBL" id="CP000828">
    <property type="protein sequence ID" value="ABW28971.1"/>
    <property type="molecule type" value="Genomic_DNA"/>
</dbReference>
<dbReference type="eggNOG" id="COG0859">
    <property type="taxonomic scope" value="Bacteria"/>
</dbReference>
<dbReference type="RefSeq" id="WP_012164327.1">
    <property type="nucleotide sequence ID" value="NC_009925.1"/>
</dbReference>
<dbReference type="Proteomes" id="UP000000268">
    <property type="component" value="Chromosome"/>
</dbReference>
<accession>B0C9F8</accession>
<gene>
    <name evidence="3" type="ordered locus">AM1_3986</name>
</gene>
<protein>
    <submittedName>
        <fullName evidence="3">Heptosyltransferase family protein</fullName>
    </submittedName>
</protein>
<keyword evidence="2 3" id="KW-0808">Transferase</keyword>
<evidence type="ECO:0000256" key="1">
    <source>
        <dbReference type="ARBA" id="ARBA00022676"/>
    </source>
</evidence>
<dbReference type="InterPro" id="IPR051199">
    <property type="entry name" value="LPS_LOS_Heptosyltrfase"/>
</dbReference>
<reference evidence="3 4" key="1">
    <citation type="journal article" date="2008" name="Proc. Natl. Acad. Sci. U.S.A.">
        <title>Niche adaptation and genome expansion in the chlorophyll d-producing cyanobacterium Acaryochloris marina.</title>
        <authorList>
            <person name="Swingley W.D."/>
            <person name="Chen M."/>
            <person name="Cheung P.C."/>
            <person name="Conrad A.L."/>
            <person name="Dejesa L.C."/>
            <person name="Hao J."/>
            <person name="Honchak B.M."/>
            <person name="Karbach L.E."/>
            <person name="Kurdoglu A."/>
            <person name="Lahiri S."/>
            <person name="Mastrian S.D."/>
            <person name="Miyashita H."/>
            <person name="Page L."/>
            <person name="Ramakrishna P."/>
            <person name="Satoh S."/>
            <person name="Sattley W.M."/>
            <person name="Shimada Y."/>
            <person name="Taylor H.L."/>
            <person name="Tomo T."/>
            <person name="Tsuchiya T."/>
            <person name="Wang Z.T."/>
            <person name="Raymond J."/>
            <person name="Mimuro M."/>
            <person name="Blankenship R.E."/>
            <person name="Touchman J.W."/>
        </authorList>
    </citation>
    <scope>NUCLEOTIDE SEQUENCE [LARGE SCALE GENOMIC DNA]</scope>
    <source>
        <strain evidence="4">MBIC 11017</strain>
    </source>
</reference>
<proteinExistence type="predicted"/>
<keyword evidence="4" id="KW-1185">Reference proteome</keyword>
<dbReference type="AlphaFoldDB" id="B0C9F8"/>